<dbReference type="AlphaFoldDB" id="A0A4P8J019"/>
<sequence length="100" mass="11105">METPQRIALNRTVRTLTVHWQDGRVDEFSDSTLRANCPCSACRRIRLQGGTIAIADEVAVFGIQPMGYGIQLVFSDGHSQGIYPWVYLDALAPRALVLQT</sequence>
<feature type="domain" description="Gamma-butyrobetaine hydroxylase-like N-terminal" evidence="3">
    <location>
        <begin position="8"/>
        <end position="88"/>
    </location>
</feature>
<keyword evidence="1" id="KW-0479">Metal-binding</keyword>
<protein>
    <submittedName>
        <fullName evidence="4">DUF971 domain-containing protein</fullName>
    </submittedName>
</protein>
<reference evidence="4 5" key="1">
    <citation type="submission" date="2019-05" db="EMBL/GenBank/DDBJ databases">
        <title>Burkholderia sp. DHOD12, isolated from subtropical forest soil.</title>
        <authorList>
            <person name="Gao Z.-H."/>
            <person name="Qiu L.-H."/>
        </authorList>
    </citation>
    <scope>NUCLEOTIDE SEQUENCE [LARGE SCALE GENOMIC DNA]</scope>
    <source>
        <strain evidence="4 5">DHOD12</strain>
    </source>
</reference>
<gene>
    <name evidence="4" type="ORF">FAZ95_34275</name>
</gene>
<keyword evidence="5" id="KW-1185">Reference proteome</keyword>
<evidence type="ECO:0000259" key="3">
    <source>
        <dbReference type="Pfam" id="PF06155"/>
    </source>
</evidence>
<dbReference type="KEGG" id="tvl:FAZ95_34275"/>
<evidence type="ECO:0000313" key="4">
    <source>
        <dbReference type="EMBL" id="QCP54057.1"/>
    </source>
</evidence>
<dbReference type="GO" id="GO:0046872">
    <property type="term" value="F:metal ion binding"/>
    <property type="evidence" value="ECO:0007669"/>
    <property type="project" value="UniProtKB-KW"/>
</dbReference>
<dbReference type="RefSeq" id="WP_137336825.1">
    <property type="nucleotide sequence ID" value="NZ_CP040078.1"/>
</dbReference>
<dbReference type="InterPro" id="IPR010376">
    <property type="entry name" value="GBBH-like_N"/>
</dbReference>
<accession>A0A4P8J019</accession>
<evidence type="ECO:0000256" key="2">
    <source>
        <dbReference type="ARBA" id="ARBA00023004"/>
    </source>
</evidence>
<dbReference type="EMBL" id="CP040078">
    <property type="protein sequence ID" value="QCP54057.1"/>
    <property type="molecule type" value="Genomic_DNA"/>
</dbReference>
<evidence type="ECO:0000313" key="5">
    <source>
        <dbReference type="Proteomes" id="UP000298656"/>
    </source>
</evidence>
<dbReference type="InterPro" id="IPR038492">
    <property type="entry name" value="GBBH-like_N_sf"/>
</dbReference>
<dbReference type="Proteomes" id="UP000298656">
    <property type="component" value="Chromosome 2"/>
</dbReference>
<organism evidence="4 5">
    <name type="scientific">Trinickia violacea</name>
    <dbReference type="NCBI Taxonomy" id="2571746"/>
    <lineage>
        <taxon>Bacteria</taxon>
        <taxon>Pseudomonadati</taxon>
        <taxon>Pseudomonadota</taxon>
        <taxon>Betaproteobacteria</taxon>
        <taxon>Burkholderiales</taxon>
        <taxon>Burkholderiaceae</taxon>
        <taxon>Trinickia</taxon>
    </lineage>
</organism>
<name>A0A4P8J019_9BURK</name>
<evidence type="ECO:0000256" key="1">
    <source>
        <dbReference type="ARBA" id="ARBA00022723"/>
    </source>
</evidence>
<dbReference type="PANTHER" id="PTHR35303:SF8">
    <property type="entry name" value="GAMMA-BUTYROBETAINE HYDROXYLASE-LIKE N-TERMINAL DOMAIN-CONTAINING PROTEIN"/>
    <property type="match status" value="1"/>
</dbReference>
<keyword evidence="2" id="KW-0408">Iron</keyword>
<dbReference type="PANTHER" id="PTHR35303">
    <property type="entry name" value="OS02G0197800 PROTEIN"/>
    <property type="match status" value="1"/>
</dbReference>
<dbReference type="OrthoDB" id="9794178at2"/>
<dbReference type="Pfam" id="PF06155">
    <property type="entry name" value="GBBH-like_N"/>
    <property type="match status" value="1"/>
</dbReference>
<proteinExistence type="predicted"/>
<dbReference type="Gene3D" id="3.30.2020.30">
    <property type="match status" value="1"/>
</dbReference>